<dbReference type="InterPro" id="IPR038727">
    <property type="entry name" value="NadR/Ttd14_AAA_dom"/>
</dbReference>
<evidence type="ECO:0000259" key="1">
    <source>
        <dbReference type="Pfam" id="PF13521"/>
    </source>
</evidence>
<dbReference type="PANTHER" id="PTHR37512">
    <property type="entry name" value="TRIFUNCTIONAL NAD BIOSYNTHESIS/REGULATOR PROTEIN NADR"/>
    <property type="match status" value="1"/>
</dbReference>
<name>A0A0B7HEE8_9FLAO</name>
<keyword evidence="3" id="KW-1185">Reference proteome</keyword>
<dbReference type="eggNOG" id="COG3172">
    <property type="taxonomic scope" value="Bacteria"/>
</dbReference>
<feature type="domain" description="NadR/Ttd14 AAA" evidence="1">
    <location>
        <begin position="14"/>
        <end position="172"/>
    </location>
</feature>
<gene>
    <name evidence="2" type="ORF">CCYN2B_40164</name>
</gene>
<dbReference type="AlphaFoldDB" id="A0A0B7HEE8"/>
<dbReference type="Gene3D" id="3.40.50.300">
    <property type="entry name" value="P-loop containing nucleotide triphosphate hydrolases"/>
    <property type="match status" value="1"/>
</dbReference>
<dbReference type="InterPro" id="IPR027417">
    <property type="entry name" value="P-loop_NTPase"/>
</dbReference>
<dbReference type="STRING" id="28189.CCYN74_40139"/>
<evidence type="ECO:0000313" key="3">
    <source>
        <dbReference type="Proteomes" id="UP000038055"/>
    </source>
</evidence>
<proteinExistence type="predicted"/>
<dbReference type="PANTHER" id="PTHR37512:SF1">
    <property type="entry name" value="NADR_TTD14 AAA DOMAIN-CONTAINING PROTEIN"/>
    <property type="match status" value="1"/>
</dbReference>
<dbReference type="Proteomes" id="UP000038055">
    <property type="component" value="Unassembled WGS sequence"/>
</dbReference>
<dbReference type="Pfam" id="PF13521">
    <property type="entry name" value="AAA_28"/>
    <property type="match status" value="1"/>
</dbReference>
<reference evidence="3" key="1">
    <citation type="submission" date="2015-01" db="EMBL/GenBank/DDBJ databases">
        <authorList>
            <person name="MANFREDI Pablo"/>
        </authorList>
    </citation>
    <scope>NUCLEOTIDE SEQUENCE [LARGE SCALE GENOMIC DNA]</scope>
    <source>
        <strain evidence="3">Ccyn2B</strain>
    </source>
</reference>
<dbReference type="InterPro" id="IPR052735">
    <property type="entry name" value="NAD_biosynth-regulator"/>
</dbReference>
<organism evidence="2 3">
    <name type="scientific">Capnocytophaga cynodegmi</name>
    <dbReference type="NCBI Taxonomy" id="28189"/>
    <lineage>
        <taxon>Bacteria</taxon>
        <taxon>Pseudomonadati</taxon>
        <taxon>Bacteroidota</taxon>
        <taxon>Flavobacteriia</taxon>
        <taxon>Flavobacteriales</taxon>
        <taxon>Flavobacteriaceae</taxon>
        <taxon>Capnocytophaga</taxon>
    </lineage>
</organism>
<accession>A0A0B7HEE8</accession>
<protein>
    <submittedName>
        <fullName evidence="2">NadR-like protein</fullName>
    </submittedName>
</protein>
<evidence type="ECO:0000313" key="2">
    <source>
        <dbReference type="EMBL" id="CEN37630.1"/>
    </source>
</evidence>
<dbReference type="EMBL" id="CDOD01000034">
    <property type="protein sequence ID" value="CEN37630.1"/>
    <property type="molecule type" value="Genomic_DNA"/>
</dbReference>
<sequence length="188" mass="22233">MEKKFEQIESDIIRVAFVGPECTGKTTLSKTLAKDFETKWVPEFMRTYLQKKWDEKRETCTWDDLEPIALGQISSENELIQEANKIIFCDTNLLELMIYSYIYYGKCSAEIEKYALENHYDVVFLTDIDVPWQADDLRDKPNEREFMFAQFKQMLDKQNIKYVIITGDLEKRLKTIKEVVDKILKNNG</sequence>
<dbReference type="SUPFAM" id="SSF52540">
    <property type="entry name" value="P-loop containing nucleoside triphosphate hydrolases"/>
    <property type="match status" value="1"/>
</dbReference>
<dbReference type="RefSeq" id="WP_041993276.1">
    <property type="nucleotide sequence ID" value="NZ_CDOD01000034.1"/>
</dbReference>